<protein>
    <submittedName>
        <fullName evidence="2">Uncharacterized protein</fullName>
    </submittedName>
</protein>
<evidence type="ECO:0000313" key="2">
    <source>
        <dbReference type="EMBL" id="TCJ88999.1"/>
    </source>
</evidence>
<organism evidence="2 3">
    <name type="scientific">Cocleimonas flava</name>
    <dbReference type="NCBI Taxonomy" id="634765"/>
    <lineage>
        <taxon>Bacteria</taxon>
        <taxon>Pseudomonadati</taxon>
        <taxon>Pseudomonadota</taxon>
        <taxon>Gammaproteobacteria</taxon>
        <taxon>Thiotrichales</taxon>
        <taxon>Thiotrichaceae</taxon>
        <taxon>Cocleimonas</taxon>
    </lineage>
</organism>
<dbReference type="EMBL" id="SMFQ01000002">
    <property type="protein sequence ID" value="TCJ88999.1"/>
    <property type="molecule type" value="Genomic_DNA"/>
</dbReference>
<keyword evidence="3" id="KW-1185">Reference proteome</keyword>
<feature type="transmembrane region" description="Helical" evidence="1">
    <location>
        <begin position="12"/>
        <end position="31"/>
    </location>
</feature>
<reference evidence="2 3" key="1">
    <citation type="submission" date="2019-03" db="EMBL/GenBank/DDBJ databases">
        <title>Genomic Encyclopedia of Type Strains, Phase IV (KMG-IV): sequencing the most valuable type-strain genomes for metagenomic binning, comparative biology and taxonomic classification.</title>
        <authorList>
            <person name="Goeker M."/>
        </authorList>
    </citation>
    <scope>NUCLEOTIDE SEQUENCE [LARGE SCALE GENOMIC DNA]</scope>
    <source>
        <strain evidence="2 3">DSM 24830</strain>
    </source>
</reference>
<keyword evidence="1" id="KW-0812">Transmembrane</keyword>
<sequence>MFWKKHQKNILLALIIMIAVAMILNLSYYFYGSQELYPTQEQDDKVKLFSGLVFFVLLLIESALVNIYRKLTP</sequence>
<comment type="caution">
    <text evidence="2">The sequence shown here is derived from an EMBL/GenBank/DDBJ whole genome shotgun (WGS) entry which is preliminary data.</text>
</comment>
<gene>
    <name evidence="2" type="ORF">EV695_0860</name>
</gene>
<proteinExistence type="predicted"/>
<dbReference type="Proteomes" id="UP000294887">
    <property type="component" value="Unassembled WGS sequence"/>
</dbReference>
<evidence type="ECO:0000313" key="3">
    <source>
        <dbReference type="Proteomes" id="UP000294887"/>
    </source>
</evidence>
<keyword evidence="1" id="KW-1133">Transmembrane helix</keyword>
<accession>A0A4R1F8I3</accession>
<dbReference type="AlphaFoldDB" id="A0A4R1F8I3"/>
<keyword evidence="1" id="KW-0472">Membrane</keyword>
<evidence type="ECO:0000256" key="1">
    <source>
        <dbReference type="SAM" id="Phobius"/>
    </source>
</evidence>
<name>A0A4R1F8I3_9GAMM</name>
<feature type="transmembrane region" description="Helical" evidence="1">
    <location>
        <begin position="51"/>
        <end position="68"/>
    </location>
</feature>